<sequence length="536" mass="62363">MTESSLPQPWTGDDYDCGFPVTLIPELSMVAASNAIREKPNWWQKYKDPTIVERWKREIISISGRRGGGYALNDAQVEYIFKELDWYAQRRQDQVDRGVEAPIEEGIDGIRRADGLVPQELKQRLMACVEKLKDIPDHLKDWHPGSNMQVLDLVHPSLFPLIAGRTLVTDKDALPPMDFIGQGKVLEKAPRSGDVDSQYCSEEYQWLPTDFDVGPEGKVKIKSYINNLHPIEHKEMYPVLEEIFEKFLPMFEEVLADMRGFSRKKPRLRVDAYDWYESPSDDLDDDGYDEYYENRVFKPLIIPEFVPREERQKYELTGKPLQVIVKLANIELTPENPKYKGGTWHVEGMANENIVASGIYYYHTENISESRLNFRIQVSEPDYEQSDDRGCGFMYQLANDEPLVQYLDGVNTNPDRCIAFPNIYQHQVQPFELEDPTKPGSRCILVYFLIDPERPVLSTTRVPPQQKDWALPQGLLQEVARKMPPEIFAQIDKLVDWPIDLEEAKMHREKLMKERKYFVKSMNETVFERPFSLCEH</sequence>
<dbReference type="AlphaFoldDB" id="A0A9P6U2Z0"/>
<proteinExistence type="predicted"/>
<accession>A0A9P6U2Z0</accession>
<gene>
    <name evidence="3" type="ORF">BG011_004011</name>
</gene>
<comment type="caution">
    <text evidence="3">The sequence shown here is derived from an EMBL/GenBank/DDBJ whole genome shotgun (WGS) entry which is preliminary data.</text>
</comment>
<organism evidence="3 4">
    <name type="scientific">Mortierella polycephala</name>
    <dbReference type="NCBI Taxonomy" id="41804"/>
    <lineage>
        <taxon>Eukaryota</taxon>
        <taxon>Fungi</taxon>
        <taxon>Fungi incertae sedis</taxon>
        <taxon>Mucoromycota</taxon>
        <taxon>Mortierellomycotina</taxon>
        <taxon>Mortierellomycetes</taxon>
        <taxon>Mortierellales</taxon>
        <taxon>Mortierellaceae</taxon>
        <taxon>Mortierella</taxon>
    </lineage>
</organism>
<protein>
    <submittedName>
        <fullName evidence="3">Uncharacterized protein</fullName>
    </submittedName>
</protein>
<dbReference type="EMBL" id="JAAAJA010000261">
    <property type="protein sequence ID" value="KAG0257337.1"/>
    <property type="molecule type" value="Genomic_DNA"/>
</dbReference>
<dbReference type="Pfam" id="PF21666">
    <property type="entry name" value="DUF4246_N"/>
    <property type="match status" value="1"/>
</dbReference>
<evidence type="ECO:0000259" key="2">
    <source>
        <dbReference type="Pfam" id="PF21666"/>
    </source>
</evidence>
<dbReference type="InterPro" id="IPR049192">
    <property type="entry name" value="DUF4246_C"/>
</dbReference>
<evidence type="ECO:0000313" key="3">
    <source>
        <dbReference type="EMBL" id="KAG0257337.1"/>
    </source>
</evidence>
<dbReference type="Pfam" id="PF14033">
    <property type="entry name" value="DUF4246"/>
    <property type="match status" value="1"/>
</dbReference>
<feature type="domain" description="DUF4246" evidence="1">
    <location>
        <begin position="75"/>
        <end position="470"/>
    </location>
</feature>
<dbReference type="OrthoDB" id="415532at2759"/>
<dbReference type="PANTHER" id="PTHR33119">
    <property type="entry name" value="IFI3P"/>
    <property type="match status" value="1"/>
</dbReference>
<evidence type="ECO:0000313" key="4">
    <source>
        <dbReference type="Proteomes" id="UP000726737"/>
    </source>
</evidence>
<dbReference type="InterPro" id="IPR025340">
    <property type="entry name" value="DUF4246"/>
</dbReference>
<dbReference type="Proteomes" id="UP000726737">
    <property type="component" value="Unassembled WGS sequence"/>
</dbReference>
<dbReference type="InterPro" id="IPR049207">
    <property type="entry name" value="DUF4246_N"/>
</dbReference>
<feature type="domain" description="DUF4246" evidence="2">
    <location>
        <begin position="4"/>
        <end position="58"/>
    </location>
</feature>
<evidence type="ECO:0000259" key="1">
    <source>
        <dbReference type="Pfam" id="PF14033"/>
    </source>
</evidence>
<dbReference type="PANTHER" id="PTHR33119:SF1">
    <property type="entry name" value="FE2OG DIOXYGENASE DOMAIN-CONTAINING PROTEIN"/>
    <property type="match status" value="1"/>
</dbReference>
<keyword evidence="4" id="KW-1185">Reference proteome</keyword>
<reference evidence="3" key="1">
    <citation type="journal article" date="2020" name="Fungal Divers.">
        <title>Resolving the Mortierellaceae phylogeny through synthesis of multi-gene phylogenetics and phylogenomics.</title>
        <authorList>
            <person name="Vandepol N."/>
            <person name="Liber J."/>
            <person name="Desiro A."/>
            <person name="Na H."/>
            <person name="Kennedy M."/>
            <person name="Barry K."/>
            <person name="Grigoriev I.V."/>
            <person name="Miller A.N."/>
            <person name="O'Donnell K."/>
            <person name="Stajich J.E."/>
            <person name="Bonito G."/>
        </authorList>
    </citation>
    <scope>NUCLEOTIDE SEQUENCE</scope>
    <source>
        <strain evidence="3">KOD948</strain>
    </source>
</reference>
<name>A0A9P6U2Z0_9FUNG</name>